<organism evidence="3">
    <name type="scientific">Mizugakiibacter sediminis</name>
    <dbReference type="NCBI Taxonomy" id="1475481"/>
    <lineage>
        <taxon>Bacteria</taxon>
        <taxon>Pseudomonadati</taxon>
        <taxon>Pseudomonadota</taxon>
        <taxon>Gammaproteobacteria</taxon>
        <taxon>Lysobacterales</taxon>
        <taxon>Rhodanobacteraceae</taxon>
        <taxon>Mizugakiibacter</taxon>
    </lineage>
</organism>
<dbReference type="STRING" id="1475481.GCA_000953855_01719"/>
<reference evidence="2" key="1">
    <citation type="submission" date="2015-03" db="EMBL/GenBank/DDBJ databases">
        <title>Draft genome sequence of Mizugakiibacter sediminis skMP5.</title>
        <authorList>
            <person name="Watanabe T."/>
            <person name="Kojima H."/>
            <person name="Fukui M."/>
        </authorList>
    </citation>
    <scope>NUCLEOTIDE SEQUENCE</scope>
    <source>
        <strain evidence="2">SkMP5</strain>
    </source>
</reference>
<keyword evidence="1" id="KW-1133">Transmembrane helix</keyword>
<protein>
    <submittedName>
        <fullName evidence="3">Lipoprotein</fullName>
    </submittedName>
    <submittedName>
        <fullName evidence="2">Membrane protein</fullName>
    </submittedName>
</protein>
<dbReference type="EMBL" id="DF970203">
    <property type="protein sequence ID" value="GAP66379.1"/>
    <property type="molecule type" value="Genomic_DNA"/>
</dbReference>
<dbReference type="InterPro" id="IPR051311">
    <property type="entry name" value="DedA_domain"/>
</dbReference>
<dbReference type="PANTHER" id="PTHR42709">
    <property type="entry name" value="ALKALINE PHOSPHATASE LIKE PROTEIN"/>
    <property type="match status" value="1"/>
</dbReference>
<keyword evidence="1" id="KW-0472">Membrane</keyword>
<feature type="transmembrane region" description="Helical" evidence="1">
    <location>
        <begin position="58"/>
        <end position="80"/>
    </location>
</feature>
<evidence type="ECO:0000256" key="1">
    <source>
        <dbReference type="SAM" id="Phobius"/>
    </source>
</evidence>
<evidence type="ECO:0000313" key="3">
    <source>
        <dbReference type="EMBL" id="GAP66379.1"/>
    </source>
</evidence>
<dbReference type="GO" id="GO:0005886">
    <property type="term" value="C:plasma membrane"/>
    <property type="evidence" value="ECO:0007669"/>
    <property type="project" value="TreeGrafter"/>
</dbReference>
<dbReference type="OrthoDB" id="9810270at2"/>
<keyword evidence="3" id="KW-0449">Lipoprotein</keyword>
<feature type="transmembrane region" description="Helical" evidence="1">
    <location>
        <begin position="20"/>
        <end position="38"/>
    </location>
</feature>
<dbReference type="PANTHER" id="PTHR42709:SF11">
    <property type="entry name" value="DEDA FAMILY PROTEIN"/>
    <property type="match status" value="1"/>
</dbReference>
<accession>A0A0K8QNC1</accession>
<reference evidence="3" key="2">
    <citation type="submission" date="2015-08" db="EMBL/GenBank/DDBJ databases">
        <title>Complete DNA Sequence of Pseudomonas syringae pv. actinidiae, the Causal Agent of Kiwifruit Canker Disease.</title>
        <authorList>
            <person name="Rikkerink E.H.A."/>
            <person name="Fineran P.C."/>
        </authorList>
    </citation>
    <scope>NUCLEOTIDE SEQUENCE</scope>
    <source>
        <strain evidence="3">SkMP5</strain>
    </source>
</reference>
<dbReference type="AlphaFoldDB" id="A0A0K8QNC1"/>
<gene>
    <name evidence="2" type="ORF">MBSD_0509</name>
    <name evidence="3" type="ORF">MBSD_n1686</name>
</gene>
<dbReference type="Proteomes" id="UP000253740">
    <property type="component" value="Unassembled WGS sequence"/>
</dbReference>
<name>A0A0K8QNC1_9GAMM</name>
<feature type="transmembrane region" description="Helical" evidence="1">
    <location>
        <begin position="130"/>
        <end position="151"/>
    </location>
</feature>
<dbReference type="HOGENOM" id="CLU_098634_1_0_6"/>
<feature type="transmembrane region" description="Helical" evidence="1">
    <location>
        <begin position="179"/>
        <end position="199"/>
    </location>
</feature>
<feature type="transmembrane region" description="Helical" evidence="1">
    <location>
        <begin position="107"/>
        <end position="124"/>
    </location>
</feature>
<dbReference type="RefSeq" id="WP_062536979.1">
    <property type="nucleotide sequence ID" value="NZ_DF970203.1"/>
</dbReference>
<keyword evidence="1" id="KW-0812">Transmembrane</keyword>
<sequence length="201" mass="22473">MRLFKPLYEMAMRWAAHPRAEPYLGGLSFVEAFVFPVAPELMLAPMTLARPLRAWRYATVSLVFSLLGALVGYALGHYAFDAIKPLFAELGWLPAIESWVGRLRADAVAHPWGVFLTLVLAGFVPVPLKIFTWASGIVGVPLLPFIASMAVGRGKRVYLLAALLRYGGRRAELLLHRHIEWLGWVVLGALGLLGVWWFWLH</sequence>
<dbReference type="EMBL" id="DF952378">
    <property type="protein sequence ID" value="GAN43994.1"/>
    <property type="molecule type" value="Genomic_DNA"/>
</dbReference>
<keyword evidence="4" id="KW-1185">Reference proteome</keyword>
<proteinExistence type="predicted"/>
<evidence type="ECO:0000313" key="4">
    <source>
        <dbReference type="Proteomes" id="UP000253740"/>
    </source>
</evidence>
<evidence type="ECO:0000313" key="2">
    <source>
        <dbReference type="EMBL" id="GAN43994.1"/>
    </source>
</evidence>